<dbReference type="InterPro" id="IPR037365">
    <property type="entry name" value="Slowmo/Ups"/>
</dbReference>
<protein>
    <recommendedName>
        <fullName evidence="1">PRELI/MSF1 domain-containing protein</fullName>
    </recommendedName>
</protein>
<accession>M3IRW8</accession>
<dbReference type="eggNOG" id="KOG3337">
    <property type="taxonomic scope" value="Eukaryota"/>
</dbReference>
<dbReference type="InterPro" id="IPR006797">
    <property type="entry name" value="PRELI/MSF1_dom"/>
</dbReference>
<keyword evidence="3" id="KW-1185">Reference proteome</keyword>
<dbReference type="GO" id="GO:0005758">
    <property type="term" value="C:mitochondrial intermembrane space"/>
    <property type="evidence" value="ECO:0007669"/>
    <property type="project" value="InterPro"/>
</dbReference>
<dbReference type="Pfam" id="PF04707">
    <property type="entry name" value="PRELI"/>
    <property type="match status" value="1"/>
</dbReference>
<organism evidence="2 3">
    <name type="scientific">Candida maltosa (strain Xu316)</name>
    <name type="common">Yeast</name>
    <dbReference type="NCBI Taxonomy" id="1245528"/>
    <lineage>
        <taxon>Eukaryota</taxon>
        <taxon>Fungi</taxon>
        <taxon>Dikarya</taxon>
        <taxon>Ascomycota</taxon>
        <taxon>Saccharomycotina</taxon>
        <taxon>Pichiomycetes</taxon>
        <taxon>Debaryomycetaceae</taxon>
        <taxon>Candida/Lodderomyces clade</taxon>
        <taxon>Candida</taxon>
    </lineage>
</organism>
<evidence type="ECO:0000313" key="3">
    <source>
        <dbReference type="Proteomes" id="UP000011777"/>
    </source>
</evidence>
<feature type="domain" description="PRELI/MSF1" evidence="1">
    <location>
        <begin position="2"/>
        <end position="170"/>
    </location>
</feature>
<dbReference type="OrthoDB" id="341300at2759"/>
<evidence type="ECO:0000259" key="1">
    <source>
        <dbReference type="PROSITE" id="PS50904"/>
    </source>
</evidence>
<proteinExistence type="predicted"/>
<name>M3IRW8_CANMX</name>
<comment type="caution">
    <text evidence="2">The sequence shown here is derived from an EMBL/GenBank/DDBJ whole genome shotgun (WGS) entry which is preliminary data.</text>
</comment>
<dbReference type="PANTHER" id="PTHR11158">
    <property type="entry name" value="MSF1/PX19 RELATED"/>
    <property type="match status" value="1"/>
</dbReference>
<dbReference type="STRING" id="1245528.M3IRW8"/>
<evidence type="ECO:0000313" key="2">
    <source>
        <dbReference type="EMBL" id="EMG49276.1"/>
    </source>
</evidence>
<dbReference type="HOGENOM" id="CLU_067902_3_1_1"/>
<reference evidence="2 3" key="1">
    <citation type="submission" date="2013-02" db="EMBL/GenBank/DDBJ databases">
        <title>Genome sequence of Candida maltosa Xu316, a potential industrial strain for xylitol and ethanol production.</title>
        <authorList>
            <person name="Yu J."/>
            <person name="Wang Q."/>
            <person name="Geng X."/>
            <person name="Bao W."/>
            <person name="He P."/>
            <person name="Cai J."/>
        </authorList>
    </citation>
    <scope>NUCLEOTIDE SEQUENCE [LARGE SCALE GENOMIC DNA]</scope>
    <source>
        <strain evidence="3">Xu316</strain>
    </source>
</reference>
<dbReference type="OMA" id="GYEFFKC"/>
<dbReference type="PROSITE" id="PS50904">
    <property type="entry name" value="PRELI_MSF1"/>
    <property type="match status" value="1"/>
</dbReference>
<dbReference type="AlphaFoldDB" id="M3IRW8"/>
<gene>
    <name evidence="2" type="ORF">G210_0018</name>
</gene>
<dbReference type="Proteomes" id="UP000011777">
    <property type="component" value="Unassembled WGS sequence"/>
</dbReference>
<dbReference type="EMBL" id="AOGT01000766">
    <property type="protein sequence ID" value="EMG49276.1"/>
    <property type="molecule type" value="Genomic_DNA"/>
</dbReference>
<sequence length="180" mass="21256">MVLYFENKHEFNFDFETTSLAYFNRYPNPYAKHVLSIDTIECFIDAKGQLNTTRLIVKTGRLPNFIKPLLGNNLNSWIIEKSLINPQKKTLLTYTSNLDHRKFIRVEEYLKYKSIGDELTSLESKVKFSSNLFGFKQKIEQWSHNRFSTNIKNSREGLLYVMMNLKQRGGLFKDKLNQQQ</sequence>